<dbReference type="InParanoid" id="A0A803YMY8"/>
<dbReference type="Proteomes" id="UP000001645">
    <property type="component" value="Chromosome 2"/>
</dbReference>
<reference evidence="2" key="3">
    <citation type="submission" date="2025-09" db="UniProtKB">
        <authorList>
            <consortium name="Ensembl"/>
        </authorList>
    </citation>
    <scope>IDENTIFICATION</scope>
</reference>
<dbReference type="GO" id="GO:0032991">
    <property type="term" value="C:protein-containing complex"/>
    <property type="evidence" value="ECO:0007669"/>
    <property type="project" value="TreeGrafter"/>
</dbReference>
<accession>A0A803YMY8</accession>
<evidence type="ECO:0000313" key="2">
    <source>
        <dbReference type="Ensembl" id="ENSMGAP00000033136.1"/>
    </source>
</evidence>
<dbReference type="PANTHER" id="PTHR39229:SF1">
    <property type="entry name" value="RAD51-ASSOCIATED PROTEIN 2"/>
    <property type="match status" value="1"/>
</dbReference>
<name>A0A803YMY8_MELGA</name>
<dbReference type="InterPro" id="IPR053355">
    <property type="entry name" value="RAD51-associated"/>
</dbReference>
<proteinExistence type="predicted"/>
<evidence type="ECO:0000256" key="1">
    <source>
        <dbReference type="SAM" id="MobiDB-lite"/>
    </source>
</evidence>
<dbReference type="GeneTree" id="ENSGT00470000042500"/>
<keyword evidence="3" id="KW-1185">Reference proteome</keyword>
<feature type="region of interest" description="Disordered" evidence="1">
    <location>
        <begin position="383"/>
        <end position="405"/>
    </location>
</feature>
<dbReference type="PANTHER" id="PTHR39229">
    <property type="entry name" value="MCG1037962"/>
    <property type="match status" value="1"/>
</dbReference>
<reference evidence="2 3" key="1">
    <citation type="journal article" date="2010" name="PLoS Biol.">
        <title>Multi-platform next-generation sequencing of the domestic turkey (Meleagris gallopavo): genome assembly and analysis.</title>
        <authorList>
            <person name="Dalloul R.A."/>
            <person name="Long J.A."/>
            <person name="Zimin A.V."/>
            <person name="Aslam L."/>
            <person name="Beal K."/>
            <person name="Blomberg L.A."/>
            <person name="Bouffard P."/>
            <person name="Burt D.W."/>
            <person name="Crasta O."/>
            <person name="Crooijmans R.P."/>
            <person name="Cooper K."/>
            <person name="Coulombe R.A."/>
            <person name="De S."/>
            <person name="Delany M.E."/>
            <person name="Dodgson J.B."/>
            <person name="Dong J.J."/>
            <person name="Evans C."/>
            <person name="Frederickson K.M."/>
            <person name="Flicek P."/>
            <person name="Florea L."/>
            <person name="Folkerts O."/>
            <person name="Groenen M.A."/>
            <person name="Harkins T.T."/>
            <person name="Herrero J."/>
            <person name="Hoffmann S."/>
            <person name="Megens H.J."/>
            <person name="Jiang A."/>
            <person name="de Jong P."/>
            <person name="Kaiser P."/>
            <person name="Kim H."/>
            <person name="Kim K.W."/>
            <person name="Kim S."/>
            <person name="Langenberger D."/>
            <person name="Lee M.K."/>
            <person name="Lee T."/>
            <person name="Mane S."/>
            <person name="Marcais G."/>
            <person name="Marz M."/>
            <person name="McElroy A.P."/>
            <person name="Modise T."/>
            <person name="Nefedov M."/>
            <person name="Notredame C."/>
            <person name="Paton I.R."/>
            <person name="Payne W.S."/>
            <person name="Pertea G."/>
            <person name="Prickett D."/>
            <person name="Puiu D."/>
            <person name="Qioa D."/>
            <person name="Raineri E."/>
            <person name="Ruffier M."/>
            <person name="Salzberg S.L."/>
            <person name="Schatz M.C."/>
            <person name="Scheuring C."/>
            <person name="Schmidt C.J."/>
            <person name="Schroeder S."/>
            <person name="Searle S.M."/>
            <person name="Smith E.J."/>
            <person name="Smith J."/>
            <person name="Sonstegard T.S."/>
            <person name="Stadler P.F."/>
            <person name="Tafer H."/>
            <person name="Tu Z.J."/>
            <person name="Van Tassell C.P."/>
            <person name="Vilella A.J."/>
            <person name="Williams K.P."/>
            <person name="Yorke J.A."/>
            <person name="Zhang L."/>
            <person name="Zhang H.B."/>
            <person name="Zhang X."/>
            <person name="Zhang Y."/>
            <person name="Reed K.M."/>
        </authorList>
    </citation>
    <scope>NUCLEOTIDE SEQUENCE [LARGE SCALE GENOMIC DNA]</scope>
</reference>
<gene>
    <name evidence="2" type="primary">RAD51AP2</name>
</gene>
<evidence type="ECO:0000313" key="3">
    <source>
        <dbReference type="Proteomes" id="UP000001645"/>
    </source>
</evidence>
<reference evidence="2" key="2">
    <citation type="submission" date="2025-08" db="UniProtKB">
        <authorList>
            <consortium name="Ensembl"/>
        </authorList>
    </citation>
    <scope>IDENTIFICATION</scope>
</reference>
<dbReference type="Ensembl" id="ENSMGAT00000024182.1">
    <property type="protein sequence ID" value="ENSMGAP00000033136.1"/>
    <property type="gene ID" value="ENSMGAG00000021857.1"/>
</dbReference>
<protein>
    <submittedName>
        <fullName evidence="2">Uncharacterized protein</fullName>
    </submittedName>
</protein>
<sequence>MFSDPVFISAMHAGQIASLKDHSLILEYFFNFQTVSARIELTFLNMENTYSPTFVSVPSDDNEFYLYPKCVKIESHQKSVKKEEQQKLEQSTHCGNTYQTPPNEPIYLSEIQSSWVLENERCDRAGKPCVSESFHSQASNNERLLCRVLENKLPIKKWSPEKESQNTIEDDISLNIYRERGETELRNLWNSTSTGKNLHVLNPIRLHQNNMEQNKIEADNELKQKSSDTPLNRNLFQRWRQYQLSQVPFSCGTCSMLSCVENEKNVFLEKVCSTESKDYYHNDHATTTERDNNNSSSIVPTLKRFKSMQPLEIPKFLMKENTSQFSSISNRINSEMPSANLKEMVGKILEGQPTLMQSKQIHGVQKMSEVGNQKLQSDKNIVKASSVGSESEEKNYQSTNKQKHSAVAEGGKLPVIYIRDGSSDPECNQIFAGSDFKVLENSDDDDDQKSRIHICVSAKKVQNKKFINVMDILRGMRRKSSHENVITFHTQTSISAITEVLEKNKLDLHYGLHDSNSDISLQEAESKLFTNKIIDIKRYLIENIIFESSCTPIVAHNFPDVKVSFGVTREKKTFKIKFSFQNFLFGALRTQTKLLAEVMLMCQADNIMHWFDICVALNEQCYTRELVKSSIGASHRNKTHIYLLAIILKHLKVKLQKKILTSIFNRKNALLPTEEKLVRVEKRASYGRKQMQLNSCTESNLRQNTDYYKKYEIYPGTISFKFVDSINFDLHNELQKIYFSRSSSNENSTSLTRRIFFHNQSSGLSKGRFVRKHHLLSRRSERFHSTYLESVSHRKDMKKQMLVAKCLILLKDNCDRSSLEKMYYYNIKKPQYLTRVNLRCLSYLPACSQLRFEKVNNKCSNQQIPVTTMKWTKNKLRKMFNSYFHRERLRALPLHLRDNKEHKTSKYRNCVKTTREIIYKMKKCSGIFNCMKTDRKKNSKSKDLQINSHYFFSKKSLPLFDTYKKIPLNSDPEDFDQISLVNQDYSVKKLSTVQNTAISSENIHNLSAKSKDVLILPELSKTTMEKCSSLLLQDSQTSKPEYCKAVDAYTLHLVNEKEFVEFPNAYLNSRNIFPSSLSGDLYITSLLPKNSSVNKDGEDAGEDTHSRISLNADKQKQIEKNYATMSYLCTRCPTVTYTYLQLKASETVYFSLQGHTETNKAVSLDPATLKQHLEYVKEEEEISDEQMHVTNESQCETVMNDLIMSHSEDEAKTFIAGKEKFKMHLSLMNNGCLGDVKDEYLPSENKTTYEFELKRKFDLVLEELHMFHEISKEDENNLSSVETNSHNNYSELISSDGIEENTESISEKKTYISSPLCGIIKGENMTVSNERLLNEKISLENENMEASKEYCMSRLSSEELLHSPIAEGYLCSIYKKPYTWDPAFLSSTLLKEENYNLQKEGGAPTCVKYALKRTFPSLQYYSRAKEHQSMNQHQMRKRTYSEFCVSGCVQKNCKQQKTEMFSMFGLCLG</sequence>
<organism evidence="2 3">
    <name type="scientific">Meleagris gallopavo</name>
    <name type="common">Wild turkey</name>
    <dbReference type="NCBI Taxonomy" id="9103"/>
    <lineage>
        <taxon>Eukaryota</taxon>
        <taxon>Metazoa</taxon>
        <taxon>Chordata</taxon>
        <taxon>Craniata</taxon>
        <taxon>Vertebrata</taxon>
        <taxon>Euteleostomi</taxon>
        <taxon>Archelosauria</taxon>
        <taxon>Archosauria</taxon>
        <taxon>Dinosauria</taxon>
        <taxon>Saurischia</taxon>
        <taxon>Theropoda</taxon>
        <taxon>Coelurosauria</taxon>
        <taxon>Aves</taxon>
        <taxon>Neognathae</taxon>
        <taxon>Galloanserae</taxon>
        <taxon>Galliformes</taxon>
        <taxon>Phasianidae</taxon>
        <taxon>Meleagridinae</taxon>
        <taxon>Meleagris</taxon>
    </lineage>
</organism>